<name>M2U0D5_COCH5</name>
<dbReference type="AlphaFoldDB" id="M2U0D5"/>
<dbReference type="EMBL" id="KB445575">
    <property type="protein sequence ID" value="EMD92004.1"/>
    <property type="molecule type" value="Genomic_DNA"/>
</dbReference>
<dbReference type="HOGENOM" id="CLU_121037_1_0_1"/>
<dbReference type="eggNOG" id="ENOG502T0ZY">
    <property type="taxonomic scope" value="Eukaryota"/>
</dbReference>
<organism evidence="1 2">
    <name type="scientific">Cochliobolus heterostrophus (strain C5 / ATCC 48332 / race O)</name>
    <name type="common">Southern corn leaf blight fungus</name>
    <name type="synonym">Bipolaris maydis</name>
    <dbReference type="NCBI Taxonomy" id="701091"/>
    <lineage>
        <taxon>Eukaryota</taxon>
        <taxon>Fungi</taxon>
        <taxon>Dikarya</taxon>
        <taxon>Ascomycota</taxon>
        <taxon>Pezizomycotina</taxon>
        <taxon>Dothideomycetes</taxon>
        <taxon>Pleosporomycetidae</taxon>
        <taxon>Pleosporales</taxon>
        <taxon>Pleosporineae</taxon>
        <taxon>Pleosporaceae</taxon>
        <taxon>Bipolaris</taxon>
    </lineage>
</organism>
<reference evidence="2" key="2">
    <citation type="journal article" date="2013" name="PLoS Genet.">
        <title>Comparative genome structure, secondary metabolite, and effector coding capacity across Cochliobolus pathogens.</title>
        <authorList>
            <person name="Condon B.J."/>
            <person name="Leng Y."/>
            <person name="Wu D."/>
            <person name="Bushley K.E."/>
            <person name="Ohm R.A."/>
            <person name="Otillar R."/>
            <person name="Martin J."/>
            <person name="Schackwitz W."/>
            <person name="Grimwood J."/>
            <person name="MohdZainudin N."/>
            <person name="Xue C."/>
            <person name="Wang R."/>
            <person name="Manning V.A."/>
            <person name="Dhillon B."/>
            <person name="Tu Z.J."/>
            <person name="Steffenson B.J."/>
            <person name="Salamov A."/>
            <person name="Sun H."/>
            <person name="Lowry S."/>
            <person name="LaButti K."/>
            <person name="Han J."/>
            <person name="Copeland A."/>
            <person name="Lindquist E."/>
            <person name="Barry K."/>
            <person name="Schmutz J."/>
            <person name="Baker S.E."/>
            <person name="Ciuffetti L.M."/>
            <person name="Grigoriev I.V."/>
            <person name="Zhong S."/>
            <person name="Turgeon B.G."/>
        </authorList>
    </citation>
    <scope>NUCLEOTIDE SEQUENCE [LARGE SCALE GENOMIC DNA]</scope>
    <source>
        <strain evidence="2">C5 / ATCC 48332 / race O</strain>
    </source>
</reference>
<evidence type="ECO:0000313" key="2">
    <source>
        <dbReference type="Proteomes" id="UP000016936"/>
    </source>
</evidence>
<sequence>MATRPIPFILCGRNPNIAKTVREGVTPKYHVPHTFLSLEEAKTNIPPLLSPTSPDRPVAVVLGGGFDDAMFAEIKEACDAAPGGKGVAWLRTDITGKVEMPDRNDAEAYGKAMGMRLKGGLEKLGVGEEEGVKGGVHFF</sequence>
<evidence type="ECO:0000313" key="1">
    <source>
        <dbReference type="EMBL" id="EMD92004.1"/>
    </source>
</evidence>
<keyword evidence="2" id="KW-1185">Reference proteome</keyword>
<dbReference type="Proteomes" id="UP000016936">
    <property type="component" value="Unassembled WGS sequence"/>
</dbReference>
<accession>M2U0D5</accession>
<gene>
    <name evidence="1" type="ORF">COCHEDRAFT_1213098</name>
</gene>
<reference evidence="1 2" key="1">
    <citation type="journal article" date="2012" name="PLoS Pathog.">
        <title>Diverse lifestyles and strategies of plant pathogenesis encoded in the genomes of eighteen Dothideomycetes fungi.</title>
        <authorList>
            <person name="Ohm R.A."/>
            <person name="Feau N."/>
            <person name="Henrissat B."/>
            <person name="Schoch C.L."/>
            <person name="Horwitz B.A."/>
            <person name="Barry K.W."/>
            <person name="Condon B.J."/>
            <person name="Copeland A.C."/>
            <person name="Dhillon B."/>
            <person name="Glaser F."/>
            <person name="Hesse C.N."/>
            <person name="Kosti I."/>
            <person name="LaButti K."/>
            <person name="Lindquist E.A."/>
            <person name="Lucas S."/>
            <person name="Salamov A.A."/>
            <person name="Bradshaw R.E."/>
            <person name="Ciuffetti L."/>
            <person name="Hamelin R.C."/>
            <person name="Kema G.H.J."/>
            <person name="Lawrence C."/>
            <person name="Scott J.A."/>
            <person name="Spatafora J.W."/>
            <person name="Turgeon B.G."/>
            <person name="de Wit P.J.G.M."/>
            <person name="Zhong S."/>
            <person name="Goodwin S.B."/>
            <person name="Grigoriev I.V."/>
        </authorList>
    </citation>
    <scope>NUCLEOTIDE SEQUENCE [LARGE SCALE GENOMIC DNA]</scope>
    <source>
        <strain evidence="2">C5 / ATCC 48332 / race O</strain>
    </source>
</reference>
<proteinExistence type="predicted"/>
<protein>
    <submittedName>
        <fullName evidence="1">Uncharacterized protein</fullName>
    </submittedName>
</protein>
<dbReference type="OMA" id="PEYPKLM"/>
<dbReference type="OrthoDB" id="3649348at2759"/>